<name>A0A8H3FE14_9LECA</name>
<dbReference type="SUPFAM" id="SSF52047">
    <property type="entry name" value="RNI-like"/>
    <property type="match status" value="1"/>
</dbReference>
<evidence type="ECO:0000313" key="2">
    <source>
        <dbReference type="Proteomes" id="UP000664534"/>
    </source>
</evidence>
<dbReference type="EMBL" id="CAJPDT010000029">
    <property type="protein sequence ID" value="CAF9921900.1"/>
    <property type="molecule type" value="Genomic_DNA"/>
</dbReference>
<gene>
    <name evidence="1" type="ORF">IMSHALPRED_005282</name>
</gene>
<keyword evidence="2" id="KW-1185">Reference proteome</keyword>
<comment type="caution">
    <text evidence="1">The sequence shown here is derived from an EMBL/GenBank/DDBJ whole genome shotgun (WGS) entry which is preliminary data.</text>
</comment>
<reference evidence="1" key="1">
    <citation type="submission" date="2021-03" db="EMBL/GenBank/DDBJ databases">
        <authorList>
            <person name="Tagirdzhanova G."/>
        </authorList>
    </citation>
    <scope>NUCLEOTIDE SEQUENCE</scope>
</reference>
<sequence length="683" mass="75053">MFSIPSSSRETEPTKSTTTIRYLAADFPMLTNRSISSSPFTPDFAHEPPAECTNNGRTGIIADKRAISSRAASDSICKAQGSQHYHDIRKSSCSSVKEEEGGIAQSFYESVNASVPPSPDAVHNVGSPNGAGTCDCCCRCGRSPNWQPVGPGRKRRSKSYTALRTGISELSGWDLELPRRQEPAEIQVEKSYRPGEAPIERLPVEVLDEVIAQLALDIPPAGYGPRNVDLVACLLTSKTFHVATINTLYRQITLPHSSIFAKFLHHISECPGLGTIVRRLDLSHTTSVGLGRSRQTNAEVQNLTSRTLLRCLELIPAVQEVLLQENLDDDIDENVLRKLFFGLPKLRAIDFCASASSSFVDAFTSTLTTLTDSPSTMLNIRRLGIHECFTLPSSALETLLPHLPQLTHLEVSHTRITDEALMSLPASATLSHLNLGRCIYITGEGVVDFLTTHPAVRSLVYLNLSCDISRYRLLSDTDLDRLLPALPSTLRSLNLNGAQIQPRHITQLMPLTKHVEELGLACANLSLADINTFFRQPGPSPNHNHHQQQQQHQPPWLRPALHYLDLTAIPAVTQSSLFNTPAPSNILLTPATLPLEVVELGDKAISSLRECKNTNKRLGWVVKELGRRGWYVRDPVAGAGGNGPGATTGRRAWKMGAMWWGMRKVPVAWGEVGGLYGHYMFKK</sequence>
<organism evidence="1 2">
    <name type="scientific">Imshaugia aleurites</name>
    <dbReference type="NCBI Taxonomy" id="172621"/>
    <lineage>
        <taxon>Eukaryota</taxon>
        <taxon>Fungi</taxon>
        <taxon>Dikarya</taxon>
        <taxon>Ascomycota</taxon>
        <taxon>Pezizomycotina</taxon>
        <taxon>Lecanoromycetes</taxon>
        <taxon>OSLEUM clade</taxon>
        <taxon>Lecanoromycetidae</taxon>
        <taxon>Lecanorales</taxon>
        <taxon>Lecanorineae</taxon>
        <taxon>Parmeliaceae</taxon>
        <taxon>Imshaugia</taxon>
    </lineage>
</organism>
<dbReference type="Pfam" id="PF13516">
    <property type="entry name" value="LRR_6"/>
    <property type="match status" value="1"/>
</dbReference>
<protein>
    <submittedName>
        <fullName evidence="1">Uncharacterized protein</fullName>
    </submittedName>
</protein>
<dbReference type="AlphaFoldDB" id="A0A8H3FE14"/>
<dbReference type="Gene3D" id="3.80.10.10">
    <property type="entry name" value="Ribonuclease Inhibitor"/>
    <property type="match status" value="1"/>
</dbReference>
<dbReference type="InterPro" id="IPR032675">
    <property type="entry name" value="LRR_dom_sf"/>
</dbReference>
<dbReference type="Proteomes" id="UP000664534">
    <property type="component" value="Unassembled WGS sequence"/>
</dbReference>
<proteinExistence type="predicted"/>
<dbReference type="OrthoDB" id="9994419at2759"/>
<dbReference type="InterPro" id="IPR001611">
    <property type="entry name" value="Leu-rich_rpt"/>
</dbReference>
<evidence type="ECO:0000313" key="1">
    <source>
        <dbReference type="EMBL" id="CAF9921900.1"/>
    </source>
</evidence>
<accession>A0A8H3FE14</accession>